<dbReference type="CDD" id="cd00077">
    <property type="entry name" value="HDc"/>
    <property type="match status" value="1"/>
</dbReference>
<dbReference type="Pfam" id="PF13286">
    <property type="entry name" value="HD_assoc"/>
    <property type="match status" value="1"/>
</dbReference>
<evidence type="ECO:0000256" key="2">
    <source>
        <dbReference type="HAMAP-Rule" id="MF_01212"/>
    </source>
</evidence>
<dbReference type="NCBIfam" id="TIGR01353">
    <property type="entry name" value="dGTP_triPase"/>
    <property type="match status" value="1"/>
</dbReference>
<dbReference type="Pfam" id="PF01966">
    <property type="entry name" value="HD"/>
    <property type="match status" value="1"/>
</dbReference>
<keyword evidence="1 2" id="KW-0378">Hydrolase</keyword>
<reference evidence="4 5" key="1">
    <citation type="journal article" date="2019" name="Front. Microbiol.">
        <title>Thermoanaerosceptrum fracticalcis gen. nov. sp. nov., a Novel Fumarate-Fermenting Microorganism From a Deep Fractured Carbonate Aquifer of the US Great Basin.</title>
        <authorList>
            <person name="Hamilton-Brehm S.D."/>
            <person name="Stewart L.E."/>
            <person name="Zavarin M."/>
            <person name="Caldwell M."/>
            <person name="Lawson P.A."/>
            <person name="Onstott T.C."/>
            <person name="Grzymski J."/>
            <person name="Neveux I."/>
            <person name="Lollar B.S."/>
            <person name="Russell C.E."/>
            <person name="Moser D.P."/>
        </authorList>
    </citation>
    <scope>NUCLEOTIDE SEQUENCE [LARGE SCALE GENOMIC DNA]</scope>
    <source>
        <strain evidence="4 5">DRI-13</strain>
    </source>
</reference>
<dbReference type="GO" id="GO:0016793">
    <property type="term" value="F:triphosphoric monoester hydrolase activity"/>
    <property type="evidence" value="ECO:0007669"/>
    <property type="project" value="InterPro"/>
</dbReference>
<dbReference type="EMBL" id="CP045798">
    <property type="protein sequence ID" value="QNB46110.1"/>
    <property type="molecule type" value="Genomic_DNA"/>
</dbReference>
<dbReference type="NCBIfam" id="NF002329">
    <property type="entry name" value="PRK01286.1-4"/>
    <property type="match status" value="1"/>
</dbReference>
<dbReference type="SMART" id="SM00471">
    <property type="entry name" value="HDc"/>
    <property type="match status" value="1"/>
</dbReference>
<dbReference type="HAMAP" id="MF_01212">
    <property type="entry name" value="dGTPase_type2"/>
    <property type="match status" value="1"/>
</dbReference>
<dbReference type="AlphaFoldDB" id="A0A7G6E206"/>
<feature type="domain" description="HD" evidence="3">
    <location>
        <begin position="75"/>
        <end position="192"/>
    </location>
</feature>
<dbReference type="Proteomes" id="UP000515847">
    <property type="component" value="Chromosome"/>
</dbReference>
<evidence type="ECO:0000313" key="5">
    <source>
        <dbReference type="Proteomes" id="UP000515847"/>
    </source>
</evidence>
<dbReference type="Gene3D" id="1.10.3210.10">
    <property type="entry name" value="Hypothetical protein af1432"/>
    <property type="match status" value="1"/>
</dbReference>
<dbReference type="PANTHER" id="PTHR35795">
    <property type="entry name" value="SLR1885 PROTEIN"/>
    <property type="match status" value="1"/>
</dbReference>
<dbReference type="PROSITE" id="PS51831">
    <property type="entry name" value="HD"/>
    <property type="match status" value="1"/>
</dbReference>
<dbReference type="InterPro" id="IPR006674">
    <property type="entry name" value="HD_domain"/>
</dbReference>
<dbReference type="InterPro" id="IPR006261">
    <property type="entry name" value="dGTPase"/>
</dbReference>
<dbReference type="PANTHER" id="PTHR35795:SF1">
    <property type="entry name" value="BIS(5'-NUCLEOSYL)-TETRAPHOSPHATASE, SYMMETRICAL"/>
    <property type="match status" value="1"/>
</dbReference>
<dbReference type="NCBIfam" id="NF002327">
    <property type="entry name" value="PRK01286.1-2"/>
    <property type="match status" value="1"/>
</dbReference>
<dbReference type="OrthoDB" id="9803619at2"/>
<sequence length="347" mass="39886">MSIRDEIEQLEELTLASYAMRSRDSRGRVIDEEPDPLRTCYMRDRDRIIHSKSFRRLKHKTQVYISPENDHYRTRLTHTLEVNQISKTVGAALRLNLDLIEAIAMGHDVGHTPFSHTGEEVLNMLLPGGFRHNENSVRVLTRIEQGKRGCGLNLSREVLDGVLHHSGFATKEQVPATLEGQVVRYADKIAYVQHDIDDSIRAGVLTKEDLPGEYLEILGHSHGERIATLVLDLIEHSRKKLEKGELKITLGPRVDRALQGLRKFMFEHVYKGPLCRLEREKAMYVVEFVFNYYRKNPEKMPDFYVQIAREEGVDRGVADYISGMTDNYCVAVFKDLILPRSLLKAKF</sequence>
<dbReference type="RefSeq" id="WP_034422292.1">
    <property type="nucleotide sequence ID" value="NZ_CP045798.1"/>
</dbReference>
<keyword evidence="5" id="KW-1185">Reference proteome</keyword>
<evidence type="ECO:0000313" key="4">
    <source>
        <dbReference type="EMBL" id="QNB46110.1"/>
    </source>
</evidence>
<gene>
    <name evidence="4" type="ORF">BR63_07165</name>
</gene>
<dbReference type="InterPro" id="IPR051094">
    <property type="entry name" value="Diverse_Catalytic_Enzymes"/>
</dbReference>
<dbReference type="SUPFAM" id="SSF109604">
    <property type="entry name" value="HD-domain/PDEase-like"/>
    <property type="match status" value="1"/>
</dbReference>
<organism evidence="4 5">
    <name type="scientific">Thermanaerosceptrum fracticalcis</name>
    <dbReference type="NCBI Taxonomy" id="1712410"/>
    <lineage>
        <taxon>Bacteria</taxon>
        <taxon>Bacillati</taxon>
        <taxon>Bacillota</taxon>
        <taxon>Clostridia</taxon>
        <taxon>Eubacteriales</taxon>
        <taxon>Peptococcaceae</taxon>
        <taxon>Thermanaerosceptrum</taxon>
    </lineage>
</organism>
<dbReference type="InterPro" id="IPR003607">
    <property type="entry name" value="HD/PDEase_dom"/>
</dbReference>
<proteinExistence type="inferred from homology"/>
<dbReference type="InterPro" id="IPR026875">
    <property type="entry name" value="PHydrolase_assoc_dom"/>
</dbReference>
<dbReference type="InterPro" id="IPR023023">
    <property type="entry name" value="dNTPase_2"/>
</dbReference>
<evidence type="ECO:0000256" key="1">
    <source>
        <dbReference type="ARBA" id="ARBA00022801"/>
    </source>
</evidence>
<comment type="similarity">
    <text evidence="2">Belongs to the dGTPase family. Type 2 subfamily.</text>
</comment>
<dbReference type="KEGG" id="tfr:BR63_07165"/>
<accession>A0A7G6E206</accession>
<protein>
    <recommendedName>
        <fullName evidence="2">Deoxyguanosinetriphosphate triphosphohydrolase-like protein</fullName>
    </recommendedName>
</protein>
<evidence type="ECO:0000259" key="3">
    <source>
        <dbReference type="PROSITE" id="PS51831"/>
    </source>
</evidence>
<name>A0A7G6E206_THEFR</name>